<feature type="domain" description="Transposase InsH N-terminal" evidence="3">
    <location>
        <begin position="81"/>
        <end position="137"/>
    </location>
</feature>
<dbReference type="GO" id="GO:0006313">
    <property type="term" value="P:DNA transposition"/>
    <property type="evidence" value="ECO:0007669"/>
    <property type="project" value="InterPro"/>
</dbReference>
<reference evidence="4 5" key="1">
    <citation type="journal article" date="2014" name="PLoS Genet.">
        <title>Phylogenetically driven sequencing of extremely halophilic archaea reveals strategies for static and dynamic osmo-response.</title>
        <authorList>
            <person name="Becker E.A."/>
            <person name="Seitzer P.M."/>
            <person name="Tritt A."/>
            <person name="Larsen D."/>
            <person name="Krusor M."/>
            <person name="Yao A.I."/>
            <person name="Wu D."/>
            <person name="Madern D."/>
            <person name="Eisen J.A."/>
            <person name="Darling A.E."/>
            <person name="Facciotti M.T."/>
        </authorList>
    </citation>
    <scope>NUCLEOTIDE SEQUENCE [LARGE SCALE GENOMIC DNA]</scope>
    <source>
        <strain evidence="4 5">DSM 12281</strain>
    </source>
</reference>
<dbReference type="EMBL" id="AOIL01000062">
    <property type="protein sequence ID" value="ELY86250.1"/>
    <property type="molecule type" value="Genomic_DNA"/>
</dbReference>
<evidence type="ECO:0000313" key="5">
    <source>
        <dbReference type="Proteomes" id="UP000011648"/>
    </source>
</evidence>
<dbReference type="Pfam" id="PF01609">
    <property type="entry name" value="DDE_Tnp_1"/>
    <property type="match status" value="1"/>
</dbReference>
<dbReference type="GO" id="GO:0004803">
    <property type="term" value="F:transposase activity"/>
    <property type="evidence" value="ECO:0007669"/>
    <property type="project" value="InterPro"/>
</dbReference>
<dbReference type="SUPFAM" id="SSF53098">
    <property type="entry name" value="Ribonuclease H-like"/>
    <property type="match status" value="1"/>
</dbReference>
<keyword evidence="1" id="KW-1133">Transmembrane helix</keyword>
<sequence length="527" mass="61000">MGSTPASRRDIFRTIATTSYHEWPAYDTTPLYDRSSLGALQEDIRTVAAVWFAHRAHNSVDELICGYPLQYVDFRPHDRYSGPATYEMRLLVRLFLLKEVHGWDHETALIEYLEHRPTVRRQFELATIPDQSTLWRTWHDRFSTELQETIQNGAQTILINADSEGVPVPREPPETIQDSEIHDDASLTDHAVLNQADEITEQLSHLVYPAFSLNRGDNCEIHTNAFWDLQTYLGLREDLAANEGARSFLYDSNRERTPLGHAHRSHIRDLSIDSIRKMYQAALKRLIDRVSETEVFHRAGLVAIDTTEAKPFTGDRTGHEDEILGTKDGEYAYQWATVQLVGKAVPLVLDARPIRKGESRRKIVEDLLDSVQDLVHVDRVLMDRAFDSQHILEGIDQRGLGYVVPKRMHTSERAQAKRLLRWDQDNYVTDRKLHLGRNEWHETTLIYRRRESAESADYTQYSVFMTNRHPGAVHHYNSRWGIESGYKSIKRFMAATTSKNFGLRFFYFAFACLLYSIWRAVDLLVQV</sequence>
<dbReference type="InterPro" id="IPR012337">
    <property type="entry name" value="RNaseH-like_sf"/>
</dbReference>
<evidence type="ECO:0000259" key="2">
    <source>
        <dbReference type="Pfam" id="PF01609"/>
    </source>
</evidence>
<organism evidence="4 5">
    <name type="scientific">Natrialba taiwanensis DSM 12281</name>
    <dbReference type="NCBI Taxonomy" id="1230458"/>
    <lineage>
        <taxon>Archaea</taxon>
        <taxon>Methanobacteriati</taxon>
        <taxon>Methanobacteriota</taxon>
        <taxon>Stenosarchaea group</taxon>
        <taxon>Halobacteria</taxon>
        <taxon>Halobacteriales</taxon>
        <taxon>Natrialbaceae</taxon>
        <taxon>Natrialba</taxon>
    </lineage>
</organism>
<protein>
    <submittedName>
        <fullName evidence="4">Transposase (TCE33)</fullName>
    </submittedName>
</protein>
<gene>
    <name evidence="4" type="ORF">C484_18577</name>
</gene>
<evidence type="ECO:0000313" key="4">
    <source>
        <dbReference type="EMBL" id="ELY86250.1"/>
    </source>
</evidence>
<feature type="domain" description="Transposase IS4-like" evidence="2">
    <location>
        <begin position="350"/>
        <end position="498"/>
    </location>
</feature>
<keyword evidence="5" id="KW-1185">Reference proteome</keyword>
<accession>L9ZIC9</accession>
<comment type="caution">
    <text evidence="4">The sequence shown here is derived from an EMBL/GenBank/DDBJ whole genome shotgun (WGS) entry which is preliminary data.</text>
</comment>
<dbReference type="GO" id="GO:0003677">
    <property type="term" value="F:DNA binding"/>
    <property type="evidence" value="ECO:0007669"/>
    <property type="project" value="InterPro"/>
</dbReference>
<keyword evidence="1" id="KW-0812">Transmembrane</keyword>
<dbReference type="PATRIC" id="fig|1230458.4.peg.3741"/>
<name>L9ZIC9_9EURY</name>
<dbReference type="InterPro" id="IPR008490">
    <property type="entry name" value="Transposase_InsH_N"/>
</dbReference>
<dbReference type="AlphaFoldDB" id="L9ZIC9"/>
<evidence type="ECO:0000256" key="1">
    <source>
        <dbReference type="SAM" id="Phobius"/>
    </source>
</evidence>
<dbReference type="Proteomes" id="UP000011648">
    <property type="component" value="Unassembled WGS sequence"/>
</dbReference>
<proteinExistence type="predicted"/>
<feature type="transmembrane region" description="Helical" evidence="1">
    <location>
        <begin position="501"/>
        <end position="521"/>
    </location>
</feature>
<dbReference type="Pfam" id="PF05598">
    <property type="entry name" value="DUF772"/>
    <property type="match status" value="1"/>
</dbReference>
<dbReference type="InterPro" id="IPR002559">
    <property type="entry name" value="Transposase_11"/>
</dbReference>
<evidence type="ECO:0000259" key="3">
    <source>
        <dbReference type="Pfam" id="PF05598"/>
    </source>
</evidence>
<keyword evidence="1" id="KW-0472">Membrane</keyword>